<dbReference type="Pfam" id="PF13576">
    <property type="entry name" value="Pentapeptide_3"/>
    <property type="match status" value="1"/>
</dbReference>
<feature type="region of interest" description="Disordered" evidence="1">
    <location>
        <begin position="172"/>
        <end position="195"/>
    </location>
</feature>
<dbReference type="AlphaFoldDB" id="A0A1W2DMN4"/>
<gene>
    <name evidence="3" type="ORF">SAMN05661093_03563</name>
</gene>
<evidence type="ECO:0000256" key="1">
    <source>
        <dbReference type="SAM" id="MobiDB-lite"/>
    </source>
</evidence>
<accession>A0A1W2DMN4</accession>
<name>A0A1W2DMN4_KIBAR</name>
<keyword evidence="2" id="KW-0472">Membrane</keyword>
<evidence type="ECO:0000256" key="2">
    <source>
        <dbReference type="SAM" id="Phobius"/>
    </source>
</evidence>
<protein>
    <submittedName>
        <fullName evidence="3">Pentapeptide repeat-containing protein</fullName>
    </submittedName>
</protein>
<evidence type="ECO:0000313" key="3">
    <source>
        <dbReference type="EMBL" id="SMC98643.1"/>
    </source>
</evidence>
<feature type="region of interest" description="Disordered" evidence="1">
    <location>
        <begin position="418"/>
        <end position="439"/>
    </location>
</feature>
<keyword evidence="2" id="KW-0812">Transmembrane</keyword>
<dbReference type="RefSeq" id="WP_143446374.1">
    <property type="nucleotide sequence ID" value="NZ_FWXV01000002.1"/>
</dbReference>
<dbReference type="InterPro" id="IPR001646">
    <property type="entry name" value="5peptide_repeat"/>
</dbReference>
<dbReference type="OrthoDB" id="8440251at2"/>
<feature type="transmembrane region" description="Helical" evidence="2">
    <location>
        <begin position="52"/>
        <end position="70"/>
    </location>
</feature>
<organism evidence="3 4">
    <name type="scientific">Kibdelosporangium aridum</name>
    <dbReference type="NCBI Taxonomy" id="2030"/>
    <lineage>
        <taxon>Bacteria</taxon>
        <taxon>Bacillati</taxon>
        <taxon>Actinomycetota</taxon>
        <taxon>Actinomycetes</taxon>
        <taxon>Pseudonocardiales</taxon>
        <taxon>Pseudonocardiaceae</taxon>
        <taxon>Kibdelosporangium</taxon>
    </lineage>
</organism>
<keyword evidence="2" id="KW-1133">Transmembrane helix</keyword>
<evidence type="ECO:0000313" key="4">
    <source>
        <dbReference type="Proteomes" id="UP000192674"/>
    </source>
</evidence>
<reference evidence="3 4" key="1">
    <citation type="submission" date="2017-04" db="EMBL/GenBank/DDBJ databases">
        <authorList>
            <person name="Afonso C.L."/>
            <person name="Miller P.J."/>
            <person name="Scott M.A."/>
            <person name="Spackman E."/>
            <person name="Goraichik I."/>
            <person name="Dimitrov K.M."/>
            <person name="Suarez D.L."/>
            <person name="Swayne D.E."/>
        </authorList>
    </citation>
    <scope>NUCLEOTIDE SEQUENCE [LARGE SCALE GENOMIC DNA]</scope>
    <source>
        <strain evidence="3 4">DSM 43828</strain>
    </source>
</reference>
<proteinExistence type="predicted"/>
<dbReference type="Proteomes" id="UP000192674">
    <property type="component" value="Unassembled WGS sequence"/>
</dbReference>
<sequence>MSKKSGRVLSNRSIVISAALVVLLAAGAAWLLLANFGGGSEADRARLDAIRTVGSLVLGAGGAIALLLAARRQQTAERDLAQKEQVQLHAEQDAAERRITELYLKAVDQLGSDKAPVRLAALHALERVGQSNPAQRQTIVDVICAYLRMPYTAPTIHPAGPRRLGYRRPIRPGHPLPAHRPTVSAPVRDSANAAQQEREVRLTAQRILTTHLRPAQPDTFWPAIDIDLSGATLIDFTLLDGRVGRAWFDEASFTGFTTFDLTEFTADTSFQAATFAGEAWFMGTKFAGSALFMGAKFSGNTMITDAEFANEATFNYAEFADRPAFSGTKFADGASFAEVKFPEGAFFAATKFEGDAWFRETVFAGDADFSEAEFAGDAEFTDDGFASNVTFESAWARTDVADVSVSLPSGWTVCDGAGERPDRPGTWARVVSHSSGAGA</sequence>
<dbReference type="EMBL" id="FWXV01000002">
    <property type="protein sequence ID" value="SMC98643.1"/>
    <property type="molecule type" value="Genomic_DNA"/>
</dbReference>
<keyword evidence="4" id="KW-1185">Reference proteome</keyword>